<dbReference type="Proteomes" id="UP000032300">
    <property type="component" value="Chromosome"/>
</dbReference>
<keyword evidence="3" id="KW-1185">Reference proteome</keyword>
<sequence>MSDSATPAAPGFDPRWFFQLRKQGGGGHGGRLGLGYRGHGADWCELDLPYAADLIGDPDSGVLASGPILATMDMAASVSVWLKAGGFRNHATLDLRIDYLRPARVGQTVIGRGECYRLTRSIAFVRGQAHDGDPADPIAHVAGTFMAVEGYW</sequence>
<reference evidence="2 3" key="2">
    <citation type="submission" date="2015-02" db="EMBL/GenBank/DDBJ databases">
        <title>The complete genome of Sphingomonas hengshuiensis sp. WHSC-8 isolated from soil of Hengshui Lake.</title>
        <authorList>
            <person name="Wei S."/>
            <person name="Guo J."/>
            <person name="Su C."/>
            <person name="Wu R."/>
            <person name="Zhang Z."/>
            <person name="Liang K."/>
            <person name="Li H."/>
            <person name="Wang T."/>
            <person name="Liu H."/>
            <person name="Zhang C."/>
            <person name="Li Z."/>
            <person name="Wang Q."/>
            <person name="Meng J."/>
        </authorList>
    </citation>
    <scope>NUCLEOTIDE SEQUENCE [LARGE SCALE GENOMIC DNA]</scope>
    <source>
        <strain evidence="2 3">WHSC-8</strain>
    </source>
</reference>
<evidence type="ECO:0000259" key="1">
    <source>
        <dbReference type="Pfam" id="PF03061"/>
    </source>
</evidence>
<dbReference type="InterPro" id="IPR006683">
    <property type="entry name" value="Thioestr_dom"/>
</dbReference>
<dbReference type="CDD" id="cd03443">
    <property type="entry name" value="PaaI_thioesterase"/>
    <property type="match status" value="1"/>
</dbReference>
<feature type="domain" description="Thioesterase" evidence="1">
    <location>
        <begin position="61"/>
        <end position="135"/>
    </location>
</feature>
<protein>
    <submittedName>
        <fullName evidence="2">Phenylacetic acid degradation protein</fullName>
    </submittedName>
</protein>
<dbReference type="GO" id="GO:0061522">
    <property type="term" value="F:1,4-dihydroxy-2-naphthoyl-CoA thioesterase activity"/>
    <property type="evidence" value="ECO:0007669"/>
    <property type="project" value="TreeGrafter"/>
</dbReference>
<accession>A0A7U4JAJ6</accession>
<dbReference type="InterPro" id="IPR029069">
    <property type="entry name" value="HotDog_dom_sf"/>
</dbReference>
<dbReference type="AlphaFoldDB" id="A0A7U4JAJ6"/>
<dbReference type="SUPFAM" id="SSF54637">
    <property type="entry name" value="Thioesterase/thiol ester dehydrase-isomerase"/>
    <property type="match status" value="1"/>
</dbReference>
<proteinExistence type="predicted"/>
<dbReference type="Gene3D" id="3.10.129.10">
    <property type="entry name" value="Hotdog Thioesterase"/>
    <property type="match status" value="1"/>
</dbReference>
<dbReference type="Pfam" id="PF03061">
    <property type="entry name" value="4HBT"/>
    <property type="match status" value="1"/>
</dbReference>
<dbReference type="KEGG" id="sphi:TS85_18105"/>
<dbReference type="RefSeq" id="WP_044334089.1">
    <property type="nucleotide sequence ID" value="NZ_CP010836.1"/>
</dbReference>
<organism evidence="2 3">
    <name type="scientific">Sphingomonas hengshuiensis</name>
    <dbReference type="NCBI Taxonomy" id="1609977"/>
    <lineage>
        <taxon>Bacteria</taxon>
        <taxon>Pseudomonadati</taxon>
        <taxon>Pseudomonadota</taxon>
        <taxon>Alphaproteobacteria</taxon>
        <taxon>Sphingomonadales</taxon>
        <taxon>Sphingomonadaceae</taxon>
        <taxon>Sphingomonas</taxon>
    </lineage>
</organism>
<gene>
    <name evidence="2" type="ORF">TS85_18105</name>
</gene>
<reference evidence="2 3" key="1">
    <citation type="journal article" date="2015" name="Int. J. Syst. Evol. Microbiol.">
        <title>Sphingomonas hengshuiensis sp. nov., isolated from lake wetland.</title>
        <authorList>
            <person name="Wei S."/>
            <person name="Wang T."/>
            <person name="Liu H."/>
            <person name="Zhang C."/>
            <person name="Guo J."/>
            <person name="Wang Q."/>
            <person name="Liang K."/>
            <person name="Zhang Z."/>
        </authorList>
    </citation>
    <scope>NUCLEOTIDE SEQUENCE [LARGE SCALE GENOMIC DNA]</scope>
    <source>
        <strain evidence="2 3">WHSC-8</strain>
    </source>
</reference>
<dbReference type="EMBL" id="CP010836">
    <property type="protein sequence ID" value="AJP73300.1"/>
    <property type="molecule type" value="Genomic_DNA"/>
</dbReference>
<evidence type="ECO:0000313" key="3">
    <source>
        <dbReference type="Proteomes" id="UP000032300"/>
    </source>
</evidence>
<evidence type="ECO:0000313" key="2">
    <source>
        <dbReference type="EMBL" id="AJP73300.1"/>
    </source>
</evidence>
<dbReference type="PANTHER" id="PTHR43240">
    <property type="entry name" value="1,4-DIHYDROXY-2-NAPHTHOYL-COA THIOESTERASE 1"/>
    <property type="match status" value="1"/>
</dbReference>
<dbReference type="OrthoDB" id="9813158at2"/>
<dbReference type="PANTHER" id="PTHR43240:SF7">
    <property type="entry name" value="BLR7284 PROTEIN"/>
    <property type="match status" value="1"/>
</dbReference>
<name>A0A7U4JAJ6_9SPHN</name>
<dbReference type="GO" id="GO:0005829">
    <property type="term" value="C:cytosol"/>
    <property type="evidence" value="ECO:0007669"/>
    <property type="project" value="TreeGrafter"/>
</dbReference>